<evidence type="ECO:0000256" key="2">
    <source>
        <dbReference type="ARBA" id="ARBA00022448"/>
    </source>
</evidence>
<feature type="transmembrane region" description="Helical" evidence="7">
    <location>
        <begin position="413"/>
        <end position="430"/>
    </location>
</feature>
<feature type="transmembrane region" description="Helical" evidence="7">
    <location>
        <begin position="464"/>
        <end position="486"/>
    </location>
</feature>
<dbReference type="AlphaFoldDB" id="A0A5S4YQ25"/>
<comment type="subcellular location">
    <subcellularLocation>
        <location evidence="1">Cell membrane</location>
        <topology evidence="1">Multi-pass membrane protein</topology>
    </subcellularLocation>
</comment>
<evidence type="ECO:0000256" key="4">
    <source>
        <dbReference type="ARBA" id="ARBA00022692"/>
    </source>
</evidence>
<dbReference type="EMBL" id="VSTH01000038">
    <property type="protein sequence ID" value="TYO66248.1"/>
    <property type="molecule type" value="Genomic_DNA"/>
</dbReference>
<keyword evidence="3" id="KW-1003">Cell membrane</keyword>
<gene>
    <name evidence="8" type="ORF">FXV83_11975</name>
</gene>
<comment type="caution">
    <text evidence="8">The sequence shown here is derived from an EMBL/GenBank/DDBJ whole genome shotgun (WGS) entry which is preliminary data.</text>
</comment>
<feature type="transmembrane region" description="Helical" evidence="7">
    <location>
        <begin position="83"/>
        <end position="101"/>
    </location>
</feature>
<evidence type="ECO:0000313" key="8">
    <source>
        <dbReference type="EMBL" id="TYO66248.1"/>
    </source>
</evidence>
<evidence type="ECO:0000256" key="6">
    <source>
        <dbReference type="ARBA" id="ARBA00023136"/>
    </source>
</evidence>
<dbReference type="Pfam" id="PF04632">
    <property type="entry name" value="FUSC"/>
    <property type="match status" value="1"/>
</dbReference>
<feature type="transmembrane region" description="Helical" evidence="7">
    <location>
        <begin position="12"/>
        <end position="43"/>
    </location>
</feature>
<protein>
    <submittedName>
        <fullName evidence="8">FUSC family protein</fullName>
    </submittedName>
</protein>
<proteinExistence type="predicted"/>
<dbReference type="GO" id="GO:0022857">
    <property type="term" value="F:transmembrane transporter activity"/>
    <property type="evidence" value="ECO:0007669"/>
    <property type="project" value="InterPro"/>
</dbReference>
<keyword evidence="9" id="KW-1185">Reference proteome</keyword>
<dbReference type="RefSeq" id="WP_148739381.1">
    <property type="nucleotide sequence ID" value="NZ_VSTH01000038.1"/>
</dbReference>
<dbReference type="InterPro" id="IPR006726">
    <property type="entry name" value="PHBA_efflux_AaeB/fusaric-R"/>
</dbReference>
<reference evidence="8 9" key="1">
    <citation type="submission" date="2019-08" db="EMBL/GenBank/DDBJ databases">
        <title>Bradyrhizobium hipponensis sp. nov., a rhizobium isolated from a Lupinus angustifolius root nodule in Tunisia.</title>
        <authorList>
            <person name="Off K."/>
            <person name="Rejili M."/>
            <person name="Mars M."/>
            <person name="Brachmann A."/>
            <person name="Marin M."/>
        </authorList>
    </citation>
    <scope>NUCLEOTIDE SEQUENCE [LARGE SCALE GENOMIC DNA]</scope>
    <source>
        <strain evidence="9">aSej3</strain>
    </source>
</reference>
<feature type="transmembrane region" description="Helical" evidence="7">
    <location>
        <begin position="384"/>
        <end position="407"/>
    </location>
</feature>
<accession>A0A5S4YQ25</accession>
<name>A0A5S4YQ25_9BRAD</name>
<evidence type="ECO:0000256" key="1">
    <source>
        <dbReference type="ARBA" id="ARBA00004651"/>
    </source>
</evidence>
<feature type="transmembrane region" description="Helical" evidence="7">
    <location>
        <begin position="108"/>
        <end position="126"/>
    </location>
</feature>
<evidence type="ECO:0000313" key="9">
    <source>
        <dbReference type="Proteomes" id="UP000324797"/>
    </source>
</evidence>
<keyword evidence="4 7" id="KW-0812">Transmembrane</keyword>
<evidence type="ECO:0000256" key="3">
    <source>
        <dbReference type="ARBA" id="ARBA00022475"/>
    </source>
</evidence>
<dbReference type="PANTHER" id="PTHR30509:SF9">
    <property type="entry name" value="MULTIDRUG RESISTANCE PROTEIN MDTO"/>
    <property type="match status" value="1"/>
</dbReference>
<keyword evidence="5 7" id="KW-1133">Transmembrane helix</keyword>
<feature type="transmembrane region" description="Helical" evidence="7">
    <location>
        <begin position="138"/>
        <end position="156"/>
    </location>
</feature>
<dbReference type="Proteomes" id="UP000324797">
    <property type="component" value="Unassembled WGS sequence"/>
</dbReference>
<feature type="transmembrane region" description="Helical" evidence="7">
    <location>
        <begin position="435"/>
        <end position="452"/>
    </location>
</feature>
<evidence type="ECO:0000256" key="5">
    <source>
        <dbReference type="ARBA" id="ARBA00022989"/>
    </source>
</evidence>
<organism evidence="8 9">
    <name type="scientific">Bradyrhizobium hipponense</name>
    <dbReference type="NCBI Taxonomy" id="2605638"/>
    <lineage>
        <taxon>Bacteria</taxon>
        <taxon>Pseudomonadati</taxon>
        <taxon>Pseudomonadota</taxon>
        <taxon>Alphaproteobacteria</taxon>
        <taxon>Hyphomicrobiales</taxon>
        <taxon>Nitrobacteraceae</taxon>
        <taxon>Bradyrhizobium</taxon>
    </lineage>
</organism>
<keyword evidence="2" id="KW-0813">Transport</keyword>
<keyword evidence="6 7" id="KW-0472">Membrane</keyword>
<dbReference type="GO" id="GO:0005886">
    <property type="term" value="C:plasma membrane"/>
    <property type="evidence" value="ECO:0007669"/>
    <property type="project" value="UniProtKB-SubCell"/>
</dbReference>
<sequence>MVIPVHIWVYAFRIWLAAVIALYVAFWLQLGGASSAAVTVAILAQPTRGAALAKAANRIAATLIGATMSVVIAGLFAGERIGMLGAFICWICVCVFLASYLRGYQAYAAVLSGYTVAIITLVNIDTPQNVFTTMTDRMAAITIGILCVTLINDVFGSPPVWRGLERRINDIWADIRSYVRVVLSGNEEKSEHAGELLAQISGLRDQVDIVAHDMADGQHRAAGARSAMLALVEIVQQVRLLRLLAHGDPLAVTIRDQCLAVIDDHHSEAPNLLTKLRETELSRPDVVIGAVWQLQQAIRFVESKSLLDDGLLSLREGLEPARDIRLPHRGEFAVALGNATRIGIALVAGATFLVFAGWPASVAALTITAILCALSTTMPNPSKFAVAAMVSFALASVSAGIVRFYVLTESQDFLRLAVAIAPVVFFGCLLSVRPAIGGIGLIMNIIFLVLLAPSNPQVYNPLTFYSECVFVALALGVVFLASRLVWPVSALDKQHAVVKATQESLTTSVSGTECSLPALECDLASRVADYVTSAAGARRPRRQVLKALLSINDLSLAAASAHLHLVQSSDDPAIRSRIDQLQRALWSGNSRRLLAGARSVLRRMRGSQIEAREALLAAATDLWTAGLVLAHEQRRIRHFCDHGSVRKGDVPWSLH</sequence>
<evidence type="ECO:0000256" key="7">
    <source>
        <dbReference type="SAM" id="Phobius"/>
    </source>
</evidence>
<dbReference type="PANTHER" id="PTHR30509">
    <property type="entry name" value="P-HYDROXYBENZOIC ACID EFFLUX PUMP SUBUNIT-RELATED"/>
    <property type="match status" value="1"/>
</dbReference>
<feature type="transmembrane region" description="Helical" evidence="7">
    <location>
        <begin position="55"/>
        <end position="77"/>
    </location>
</feature>